<gene>
    <name evidence="2" type="primary">PARPA_09678.1 scaffold 37756</name>
</gene>
<protein>
    <submittedName>
        <fullName evidence="2">Uncharacterized protein</fullName>
    </submittedName>
</protein>
<organism evidence="2 3">
    <name type="scientific">Parasitella parasitica</name>
    <dbReference type="NCBI Taxonomy" id="35722"/>
    <lineage>
        <taxon>Eukaryota</taxon>
        <taxon>Fungi</taxon>
        <taxon>Fungi incertae sedis</taxon>
        <taxon>Mucoromycota</taxon>
        <taxon>Mucoromycotina</taxon>
        <taxon>Mucoromycetes</taxon>
        <taxon>Mucorales</taxon>
        <taxon>Mucorineae</taxon>
        <taxon>Mucoraceae</taxon>
        <taxon>Parasitella</taxon>
    </lineage>
</organism>
<name>A0A0B7NDG8_9FUNG</name>
<feature type="chain" id="PRO_5002137991" evidence="1">
    <location>
        <begin position="24"/>
        <end position="92"/>
    </location>
</feature>
<keyword evidence="1" id="KW-0732">Signal</keyword>
<accession>A0A0B7NDG8</accession>
<feature type="signal peptide" evidence="1">
    <location>
        <begin position="1"/>
        <end position="23"/>
    </location>
</feature>
<dbReference type="AlphaFoldDB" id="A0A0B7NDG8"/>
<sequence>MKEVCTLLMFLVLPLVGTRVVGAIAQSNVSYEMVAVTVSAKNDVFMSFVDNAEADLANHDDLKSRAEAILVDEMSNVSFDDPELVMNLVTLV</sequence>
<dbReference type="Proteomes" id="UP000054107">
    <property type="component" value="Unassembled WGS sequence"/>
</dbReference>
<evidence type="ECO:0000313" key="2">
    <source>
        <dbReference type="EMBL" id="CEP15461.1"/>
    </source>
</evidence>
<keyword evidence="3" id="KW-1185">Reference proteome</keyword>
<dbReference type="EMBL" id="LN732270">
    <property type="protein sequence ID" value="CEP15461.1"/>
    <property type="molecule type" value="Genomic_DNA"/>
</dbReference>
<evidence type="ECO:0000313" key="3">
    <source>
        <dbReference type="Proteomes" id="UP000054107"/>
    </source>
</evidence>
<evidence type="ECO:0000256" key="1">
    <source>
        <dbReference type="SAM" id="SignalP"/>
    </source>
</evidence>
<proteinExistence type="predicted"/>
<reference evidence="2 3" key="1">
    <citation type="submission" date="2014-09" db="EMBL/GenBank/DDBJ databases">
        <authorList>
            <person name="Ellenberger Sabrina"/>
        </authorList>
    </citation>
    <scope>NUCLEOTIDE SEQUENCE [LARGE SCALE GENOMIC DNA]</scope>
    <source>
        <strain evidence="2 3">CBS 412.66</strain>
    </source>
</reference>